<evidence type="ECO:0000256" key="3">
    <source>
        <dbReference type="ARBA" id="ARBA00023052"/>
    </source>
</evidence>
<name>A0ABS1PH19_9ACTN</name>
<sequence>MTPRKRRATEVGPDPEFLLRLFTTVARARALEDALSLHIRDHGFAGFWHPGKGQEAAAAGACAALRQDDYLFYQGRGATWPLAKGMGLQPVIGDLLGRVTGSTGGRGAGVPHWADPSLGIMGEGATLGSVYPLAAGAALSAKLRGTDQVALADFGDGTSHRGTFHETLIQASVWKLPLIYFCENNGISVSTPFHEVSPTENVADRAVAYGVPGVAVDGHDAVEVHRATAGERSAFGRPLAGHGAVLESIAEARVRIDQLRLMVLHAAWLIDERGARAARTGISAIKVAAPRTAEWVIDQAIQVHGAAGMAQDLPLATLWAQARGLRFADGPDEVHRMVLGRRELRRQADLCQAADEGATTIPSWGGAR</sequence>
<gene>
    <name evidence="5" type="ORF">JK364_04610</name>
</gene>
<evidence type="ECO:0000259" key="4">
    <source>
        <dbReference type="Pfam" id="PF00676"/>
    </source>
</evidence>
<dbReference type="InterPro" id="IPR001017">
    <property type="entry name" value="DH_E1"/>
</dbReference>
<organism evidence="5 6">
    <name type="scientific">Streptomyces endocoffeicus</name>
    <dbReference type="NCBI Taxonomy" id="2898945"/>
    <lineage>
        <taxon>Bacteria</taxon>
        <taxon>Bacillati</taxon>
        <taxon>Actinomycetota</taxon>
        <taxon>Actinomycetes</taxon>
        <taxon>Kitasatosporales</taxon>
        <taxon>Streptomycetaceae</taxon>
        <taxon>Streptomyces</taxon>
    </lineage>
</organism>
<keyword evidence="3" id="KW-0786">Thiamine pyrophosphate</keyword>
<keyword evidence="2" id="KW-0560">Oxidoreductase</keyword>
<comment type="cofactor">
    <cofactor evidence="1">
        <name>thiamine diphosphate</name>
        <dbReference type="ChEBI" id="CHEBI:58937"/>
    </cofactor>
</comment>
<accession>A0ABS1PH19</accession>
<dbReference type="EMBL" id="JAERRG010000001">
    <property type="protein sequence ID" value="MBL1111694.1"/>
    <property type="molecule type" value="Genomic_DNA"/>
</dbReference>
<comment type="caution">
    <text evidence="5">The sequence shown here is derived from an EMBL/GenBank/DDBJ whole genome shotgun (WGS) entry which is preliminary data.</text>
</comment>
<dbReference type="Proteomes" id="UP000621510">
    <property type="component" value="Unassembled WGS sequence"/>
</dbReference>
<keyword evidence="6" id="KW-1185">Reference proteome</keyword>
<dbReference type="InterPro" id="IPR036250">
    <property type="entry name" value="AcylCo_DH-like_C"/>
</dbReference>
<dbReference type="SUPFAM" id="SSF52518">
    <property type="entry name" value="Thiamin diphosphate-binding fold (THDP-binding)"/>
    <property type="match status" value="1"/>
</dbReference>
<dbReference type="InterPro" id="IPR029061">
    <property type="entry name" value="THDP-binding"/>
</dbReference>
<dbReference type="PANTHER" id="PTHR11516">
    <property type="entry name" value="PYRUVATE DEHYDROGENASE E1 COMPONENT, ALPHA SUBUNIT BACTERIAL AND ORGANELLAR"/>
    <property type="match status" value="1"/>
</dbReference>
<reference evidence="5 6" key="1">
    <citation type="submission" date="2021-01" db="EMBL/GenBank/DDBJ databases">
        <title>WGS of actinomycetes isolated from Thailand.</title>
        <authorList>
            <person name="Thawai C."/>
        </authorList>
    </citation>
    <scope>NUCLEOTIDE SEQUENCE [LARGE SCALE GENOMIC DNA]</scope>
    <source>
        <strain evidence="5 6">CA3R110</strain>
    </source>
</reference>
<evidence type="ECO:0000256" key="1">
    <source>
        <dbReference type="ARBA" id="ARBA00001964"/>
    </source>
</evidence>
<feature type="domain" description="Dehydrogenase E1 component" evidence="4">
    <location>
        <begin position="27"/>
        <end position="228"/>
    </location>
</feature>
<dbReference type="InterPro" id="IPR050642">
    <property type="entry name" value="PDH_E1_Alpha_Subunit"/>
</dbReference>
<dbReference type="SUPFAM" id="SSF47203">
    <property type="entry name" value="Acyl-CoA dehydrogenase C-terminal domain-like"/>
    <property type="match status" value="1"/>
</dbReference>
<dbReference type="Pfam" id="PF00676">
    <property type="entry name" value="E1_dh"/>
    <property type="match status" value="1"/>
</dbReference>
<dbReference type="PANTHER" id="PTHR11516:SF60">
    <property type="entry name" value="PYRUVATE DEHYDROGENASE E1 COMPONENT SUBUNIT ALPHA"/>
    <property type="match status" value="1"/>
</dbReference>
<proteinExistence type="predicted"/>
<dbReference type="RefSeq" id="WP_201847724.1">
    <property type="nucleotide sequence ID" value="NZ_JAERRG010000001.1"/>
</dbReference>
<dbReference type="Gene3D" id="3.40.50.970">
    <property type="match status" value="1"/>
</dbReference>
<evidence type="ECO:0000256" key="2">
    <source>
        <dbReference type="ARBA" id="ARBA00023002"/>
    </source>
</evidence>
<evidence type="ECO:0000313" key="6">
    <source>
        <dbReference type="Proteomes" id="UP000621510"/>
    </source>
</evidence>
<protein>
    <recommendedName>
        <fullName evidence="4">Dehydrogenase E1 component domain-containing protein</fullName>
    </recommendedName>
</protein>
<evidence type="ECO:0000313" key="5">
    <source>
        <dbReference type="EMBL" id="MBL1111694.1"/>
    </source>
</evidence>